<feature type="transmembrane region" description="Helical" evidence="5">
    <location>
        <begin position="247"/>
        <end position="266"/>
    </location>
</feature>
<evidence type="ECO:0000313" key="7">
    <source>
        <dbReference type="Proteomes" id="UP000228875"/>
    </source>
</evidence>
<comment type="caution">
    <text evidence="6">The sequence shown here is derived from an EMBL/GenBank/DDBJ whole genome shotgun (WGS) entry which is preliminary data.</text>
</comment>
<feature type="transmembrane region" description="Helical" evidence="5">
    <location>
        <begin position="21"/>
        <end position="41"/>
    </location>
</feature>
<dbReference type="EMBL" id="PFTB01000046">
    <property type="protein sequence ID" value="PJB99406.1"/>
    <property type="molecule type" value="Genomic_DNA"/>
</dbReference>
<dbReference type="GO" id="GO:0042500">
    <property type="term" value="F:aspartic endopeptidase activity, intramembrane cleaving"/>
    <property type="evidence" value="ECO:0007669"/>
    <property type="project" value="InterPro"/>
</dbReference>
<name>A0A2M8DMP4_9BACT</name>
<feature type="transmembrane region" description="Helical" evidence="5">
    <location>
        <begin position="273"/>
        <end position="290"/>
    </location>
</feature>
<evidence type="ECO:0000256" key="2">
    <source>
        <dbReference type="ARBA" id="ARBA00022692"/>
    </source>
</evidence>
<keyword evidence="2 5" id="KW-0812">Transmembrane</keyword>
<protein>
    <submittedName>
        <fullName evidence="6">Uncharacterized protein</fullName>
    </submittedName>
</protein>
<dbReference type="SMART" id="SM00730">
    <property type="entry name" value="PSN"/>
    <property type="match status" value="1"/>
</dbReference>
<evidence type="ECO:0000256" key="1">
    <source>
        <dbReference type="ARBA" id="ARBA00004127"/>
    </source>
</evidence>
<dbReference type="InterPro" id="IPR010545">
    <property type="entry name" value="SPP"/>
</dbReference>
<evidence type="ECO:0000256" key="4">
    <source>
        <dbReference type="ARBA" id="ARBA00023136"/>
    </source>
</evidence>
<dbReference type="AlphaFoldDB" id="A0A2M8DMP4"/>
<keyword evidence="3 5" id="KW-1133">Transmembrane helix</keyword>
<gene>
    <name evidence="6" type="ORF">CO077_01935</name>
</gene>
<accession>A0A2M8DMP4</accession>
<dbReference type="GO" id="GO:0012505">
    <property type="term" value="C:endomembrane system"/>
    <property type="evidence" value="ECO:0007669"/>
    <property type="project" value="UniProtKB-SubCell"/>
</dbReference>
<dbReference type="InterPro" id="IPR006639">
    <property type="entry name" value="Preselin/SPP"/>
</dbReference>
<organism evidence="6 7">
    <name type="scientific">Candidatus Nealsonbacteria bacterium CG_4_9_14_0_8_um_filter_35_12</name>
    <dbReference type="NCBI Taxonomy" id="1974692"/>
    <lineage>
        <taxon>Bacteria</taxon>
        <taxon>Candidatus Nealsoniibacteriota</taxon>
    </lineage>
</organism>
<feature type="transmembrane region" description="Helical" evidence="5">
    <location>
        <begin position="115"/>
        <end position="130"/>
    </location>
</feature>
<feature type="transmembrane region" description="Helical" evidence="5">
    <location>
        <begin position="220"/>
        <end position="241"/>
    </location>
</feature>
<evidence type="ECO:0000256" key="5">
    <source>
        <dbReference type="SAM" id="Phobius"/>
    </source>
</evidence>
<dbReference type="Proteomes" id="UP000228875">
    <property type="component" value="Unassembled WGS sequence"/>
</dbReference>
<keyword evidence="4 5" id="KW-0472">Membrane</keyword>
<dbReference type="GO" id="GO:0016020">
    <property type="term" value="C:membrane"/>
    <property type="evidence" value="ECO:0007669"/>
    <property type="project" value="InterPro"/>
</dbReference>
<comment type="subcellular location">
    <subcellularLocation>
        <location evidence="1">Endomembrane system</location>
        <topology evidence="1">Multi-pass membrane protein</topology>
    </subcellularLocation>
</comment>
<feature type="transmembrane region" description="Helical" evidence="5">
    <location>
        <begin position="159"/>
        <end position="177"/>
    </location>
</feature>
<feature type="transmembrane region" description="Helical" evidence="5">
    <location>
        <begin position="61"/>
        <end position="79"/>
    </location>
</feature>
<proteinExistence type="predicted"/>
<feature type="transmembrane region" description="Helical" evidence="5">
    <location>
        <begin position="91"/>
        <end position="109"/>
    </location>
</feature>
<feature type="transmembrane region" description="Helical" evidence="5">
    <location>
        <begin position="135"/>
        <end position="153"/>
    </location>
</feature>
<reference evidence="7" key="1">
    <citation type="submission" date="2017-09" db="EMBL/GenBank/DDBJ databases">
        <title>Depth-based differentiation of microbial function through sediment-hosted aquifers and enrichment of novel symbionts in the deep terrestrial subsurface.</title>
        <authorList>
            <person name="Probst A.J."/>
            <person name="Ladd B."/>
            <person name="Jarett J.K."/>
            <person name="Geller-Mcgrath D.E."/>
            <person name="Sieber C.M.K."/>
            <person name="Emerson J.B."/>
            <person name="Anantharaman K."/>
            <person name="Thomas B.C."/>
            <person name="Malmstrom R."/>
            <person name="Stieglmeier M."/>
            <person name="Klingl A."/>
            <person name="Woyke T."/>
            <person name="Ryan C.M."/>
            <person name="Banfield J.F."/>
        </authorList>
    </citation>
    <scope>NUCLEOTIDE SEQUENCE [LARGE SCALE GENOMIC DNA]</scope>
</reference>
<evidence type="ECO:0000256" key="3">
    <source>
        <dbReference type="ARBA" id="ARBA00022989"/>
    </source>
</evidence>
<dbReference type="Pfam" id="PF06550">
    <property type="entry name" value="SPP"/>
    <property type="match status" value="1"/>
</dbReference>
<evidence type="ECO:0000313" key="6">
    <source>
        <dbReference type="EMBL" id="PJB99406.1"/>
    </source>
</evidence>
<sequence>MLKIEKEKIEQSTFLQEPAKILFWEAFLFILTLVLGVFTSWKITQIPEIEIQKIPLKPASFWEFLTSFVILLLMILLVIKFLKFRPGKEILFKAFFILPVFLGGIIFWSLWIGDIFALISIFVLIVWWFKKPNILVHNFLLISGMIGIGSFFGLGLDPLFVIFLLIIFSIYDIIAVYKTKHMIKMAKEFIEAKAIPGLILPQKFSEVSAPLKEVKMGGKFLILGSGDIIFPLFLVSSLVPLGLLKSFLVVIFATIGLLTSIGIFLSQKTRKPIPALPPIALFSIIGYLITRIL</sequence>